<protein>
    <submittedName>
        <fullName evidence="1">Uncharacterized protein</fullName>
    </submittedName>
</protein>
<reference evidence="1 2" key="1">
    <citation type="submission" date="2019-12" db="EMBL/GenBank/DDBJ databases">
        <title>Draft genome sequence of Pseudomonas otitidis recovered from a chicken carcass.</title>
        <authorList>
            <person name="Vieira T.R."/>
            <person name="Oliviera E.F.C."/>
            <person name="Silva N.M.V."/>
            <person name="Sambrano G.E."/>
            <person name="Cibulski S.P."/>
            <person name="Cardoso M.R.I."/>
        </authorList>
    </citation>
    <scope>NUCLEOTIDE SEQUENCE [LARGE SCALE GENOMIC DNA]</scope>
    <source>
        <strain evidence="1 2">25_K</strain>
    </source>
</reference>
<dbReference type="Proteomes" id="UP000461288">
    <property type="component" value="Unassembled WGS sequence"/>
</dbReference>
<accession>A0A7X3KXM6</accession>
<sequence length="232" mass="26123">MDNLSIIKATTLATALFVISGVTEAKEESKKIIISACDHEKINEQLPDNRRIELLWSCNKKDQAIELAQHGAKSGSATEINRYLRVLAANNNPSPGLAYAIKGAESGDTESARWVMRISEIHNIESLDHKIGQWLLKPITDPNIYAYPILDEYIRYAISHSSKENYVPISYSLAFFSLSRPRLDEREIKNLSPLMEKLKKISNDLDIKSKADGEVGHIINLVKKSEKQLPHE</sequence>
<organism evidence="1 2">
    <name type="scientific">Metapseudomonas otitidis</name>
    <dbReference type="NCBI Taxonomy" id="319939"/>
    <lineage>
        <taxon>Bacteria</taxon>
        <taxon>Pseudomonadati</taxon>
        <taxon>Pseudomonadota</taxon>
        <taxon>Gammaproteobacteria</taxon>
        <taxon>Pseudomonadales</taxon>
        <taxon>Pseudomonadaceae</taxon>
        <taxon>Metapseudomonas</taxon>
    </lineage>
</organism>
<name>A0A7X3KXM6_9GAMM</name>
<dbReference type="AlphaFoldDB" id="A0A7X3KXM6"/>
<evidence type="ECO:0000313" key="2">
    <source>
        <dbReference type="Proteomes" id="UP000461288"/>
    </source>
</evidence>
<dbReference type="RefSeq" id="WP_160483220.1">
    <property type="nucleotide sequence ID" value="NZ_WTFN01000137.1"/>
</dbReference>
<evidence type="ECO:0000313" key="1">
    <source>
        <dbReference type="EMBL" id="MWK59989.1"/>
    </source>
</evidence>
<comment type="caution">
    <text evidence="1">The sequence shown here is derived from an EMBL/GenBank/DDBJ whole genome shotgun (WGS) entry which is preliminary data.</text>
</comment>
<proteinExistence type="predicted"/>
<gene>
    <name evidence="1" type="ORF">GO594_28745</name>
</gene>
<dbReference type="EMBL" id="WTFN01000137">
    <property type="protein sequence ID" value="MWK59989.1"/>
    <property type="molecule type" value="Genomic_DNA"/>
</dbReference>